<reference evidence="1 2" key="2">
    <citation type="journal article" date="2013" name="PLoS ONE">
        <title>INDIGO - INtegrated Data Warehouse of MIcrobial GenOmes with Examples from the Red Sea Extremophiles.</title>
        <authorList>
            <person name="Alam I."/>
            <person name="Antunes A."/>
            <person name="Kamau A.A."/>
            <person name="Ba Alawi W."/>
            <person name="Kalkatawi M."/>
            <person name="Stingl U."/>
            <person name="Bajic V.B."/>
        </authorList>
    </citation>
    <scope>NUCLEOTIDE SEQUENCE [LARGE SCALE GENOMIC DNA]</scope>
    <source>
        <strain evidence="1 2">SARL4B</strain>
    </source>
</reference>
<reference evidence="1 2" key="1">
    <citation type="journal article" date="2011" name="J. Bacteriol.">
        <title>Genome sequence of Halorhabdus tiamatea, the first archaeon isolated from a deep-sea anoxic brine lake.</title>
        <authorList>
            <person name="Antunes A."/>
            <person name="Alam I."/>
            <person name="Bajic V.B."/>
            <person name="Stingl U."/>
        </authorList>
    </citation>
    <scope>NUCLEOTIDE SEQUENCE [LARGE SCALE GENOMIC DNA]</scope>
    <source>
        <strain evidence="1 2">SARL4B</strain>
    </source>
</reference>
<evidence type="ECO:0000313" key="2">
    <source>
        <dbReference type="Proteomes" id="UP000003861"/>
    </source>
</evidence>
<dbReference type="AlphaFoldDB" id="U2DGI0"/>
<dbReference type="EMBL" id="AFNT02000044">
    <property type="protein sequence ID" value="ERJ05122.1"/>
    <property type="molecule type" value="Genomic_DNA"/>
</dbReference>
<accession>U2DGI0</accession>
<dbReference type="Proteomes" id="UP000003861">
    <property type="component" value="Unassembled WGS sequence"/>
</dbReference>
<organism evidence="1 2">
    <name type="scientific">Halorhabdus tiamatea SARL4B</name>
    <dbReference type="NCBI Taxonomy" id="1033806"/>
    <lineage>
        <taxon>Archaea</taxon>
        <taxon>Methanobacteriati</taxon>
        <taxon>Methanobacteriota</taxon>
        <taxon>Stenosarchaea group</taxon>
        <taxon>Halobacteria</taxon>
        <taxon>Halobacteriales</taxon>
        <taxon>Haloarculaceae</taxon>
        <taxon>Halorhabdus</taxon>
    </lineage>
</organism>
<protein>
    <submittedName>
        <fullName evidence="1">Uncharacterized protein</fullName>
    </submittedName>
</protein>
<dbReference type="RefSeq" id="WP_008526620.1">
    <property type="nucleotide sequence ID" value="NZ_AFNT02000044.1"/>
</dbReference>
<gene>
    <name evidence="1" type="ORF">HLRTI_002921</name>
</gene>
<comment type="caution">
    <text evidence="1">The sequence shown here is derived from an EMBL/GenBank/DDBJ whole genome shotgun (WGS) entry which is preliminary data.</text>
</comment>
<proteinExistence type="predicted"/>
<sequence>MDITDFDAGAEFVDTEADQRLVLEDIPTDGPLFRLPDEEPPFDRYQPESGDFEQLFGDVIQPAESTEN</sequence>
<evidence type="ECO:0000313" key="1">
    <source>
        <dbReference type="EMBL" id="ERJ05122.1"/>
    </source>
</evidence>
<name>U2DGI0_9EURY</name>